<organism evidence="1 2">
    <name type="scientific">Vibrio cholerae</name>
    <dbReference type="NCBI Taxonomy" id="666"/>
    <lineage>
        <taxon>Bacteria</taxon>
        <taxon>Pseudomonadati</taxon>
        <taxon>Pseudomonadota</taxon>
        <taxon>Gammaproteobacteria</taxon>
        <taxon>Vibrionales</taxon>
        <taxon>Vibrionaceae</taxon>
        <taxon>Vibrio</taxon>
    </lineage>
</organism>
<dbReference type="EMBL" id="VUAA01000031">
    <property type="protein sequence ID" value="KAA1252990.1"/>
    <property type="molecule type" value="Genomic_DNA"/>
</dbReference>
<proteinExistence type="predicted"/>
<protein>
    <submittedName>
        <fullName evidence="1">Uncharacterized protein</fullName>
    </submittedName>
</protein>
<comment type="caution">
    <text evidence="1">The sequence shown here is derived from an EMBL/GenBank/DDBJ whole genome shotgun (WGS) entry which is preliminary data.</text>
</comment>
<name>A0A5Q6PE33_VIBCL</name>
<accession>A0A5Q6PE33</accession>
<gene>
    <name evidence="1" type="ORF">F0M16_19945</name>
</gene>
<evidence type="ECO:0000313" key="2">
    <source>
        <dbReference type="Proteomes" id="UP000323225"/>
    </source>
</evidence>
<dbReference type="Proteomes" id="UP000323225">
    <property type="component" value="Unassembled WGS sequence"/>
</dbReference>
<evidence type="ECO:0000313" key="1">
    <source>
        <dbReference type="EMBL" id="KAA1252990.1"/>
    </source>
</evidence>
<dbReference type="AlphaFoldDB" id="A0A5Q6PE33"/>
<sequence>MKNLIIVMLKFVFRKSCVSIEKSAYNIGYRKAQQDSIDEHEKFQNVVFEVNNPIGEFIIAVPNEHQDIIIGQIVAHDTIGKSNSPVAWVRDYVRGEDVMLWQKAYPYNESLAEVVSDLHPFNRHVLFYGTEKKFATVDEDTIIGWVHMKDRLAKNGFFKAYEESKDLIED</sequence>
<reference evidence="1 2" key="1">
    <citation type="submission" date="2019-09" db="EMBL/GenBank/DDBJ databases">
        <authorList>
            <person name="Kritzky A."/>
            <person name="Schelkanova E.Y."/>
            <person name="Alkhova Z.V."/>
            <person name="Smirnova N.I."/>
        </authorList>
    </citation>
    <scope>NUCLEOTIDE SEQUENCE [LARGE SCALE GENOMIC DNA]</scope>
    <source>
        <strain evidence="1 2">M1526</strain>
    </source>
</reference>